<dbReference type="EMBL" id="UAVU01000009">
    <property type="protein sequence ID" value="SQC92604.1"/>
    <property type="molecule type" value="Genomic_DNA"/>
</dbReference>
<dbReference type="AlphaFoldDB" id="A0A2X3JC55"/>
<evidence type="ECO:0000313" key="1">
    <source>
        <dbReference type="EMBL" id="SQC92604.1"/>
    </source>
</evidence>
<accession>A0A2X3JC55</accession>
<organism evidence="1 2">
    <name type="scientific">Cedecea neteri</name>
    <dbReference type="NCBI Taxonomy" id="158822"/>
    <lineage>
        <taxon>Bacteria</taxon>
        <taxon>Pseudomonadati</taxon>
        <taxon>Pseudomonadota</taxon>
        <taxon>Gammaproteobacteria</taxon>
        <taxon>Enterobacterales</taxon>
        <taxon>Enterobacteriaceae</taxon>
        <taxon>Cedecea</taxon>
    </lineage>
</organism>
<protein>
    <submittedName>
        <fullName evidence="1">Uncharacterized protein</fullName>
    </submittedName>
</protein>
<gene>
    <name evidence="1" type="ORF">NCTC12120_05804</name>
</gene>
<evidence type="ECO:0000313" key="2">
    <source>
        <dbReference type="Proteomes" id="UP000251197"/>
    </source>
</evidence>
<name>A0A2X3JC55_9ENTR</name>
<proteinExistence type="predicted"/>
<dbReference type="Proteomes" id="UP000251197">
    <property type="component" value="Unassembled WGS sequence"/>
</dbReference>
<sequence>MNKCDFSNVYVDFIGLSFTMAEFIYRTQS</sequence>
<reference evidence="1 2" key="1">
    <citation type="submission" date="2018-06" db="EMBL/GenBank/DDBJ databases">
        <authorList>
            <consortium name="Pathogen Informatics"/>
            <person name="Doyle S."/>
        </authorList>
    </citation>
    <scope>NUCLEOTIDE SEQUENCE [LARGE SCALE GENOMIC DNA]</scope>
    <source>
        <strain evidence="1 2">NCTC12120</strain>
    </source>
</reference>